<keyword evidence="2" id="KW-1185">Reference proteome</keyword>
<dbReference type="Ensembl" id="ENSSTUT00000108211.1">
    <property type="protein sequence ID" value="ENSSTUP00000100857.1"/>
    <property type="gene ID" value="ENSSTUG00000045192.1"/>
</dbReference>
<dbReference type="GeneTree" id="ENSGT01030000236267"/>
<dbReference type="AlphaFoldDB" id="A0A674DXR4"/>
<dbReference type="Proteomes" id="UP000472277">
    <property type="component" value="Chromosome 4"/>
</dbReference>
<dbReference type="InParanoid" id="A0A674DXR4"/>
<name>A0A674DXR4_SALTR</name>
<reference evidence="1" key="2">
    <citation type="submission" date="2025-09" db="UniProtKB">
        <authorList>
            <consortium name="Ensembl"/>
        </authorList>
    </citation>
    <scope>IDENTIFICATION</scope>
</reference>
<organism evidence="1 2">
    <name type="scientific">Salmo trutta</name>
    <name type="common">Brown trout</name>
    <dbReference type="NCBI Taxonomy" id="8032"/>
    <lineage>
        <taxon>Eukaryota</taxon>
        <taxon>Metazoa</taxon>
        <taxon>Chordata</taxon>
        <taxon>Craniata</taxon>
        <taxon>Vertebrata</taxon>
        <taxon>Euteleostomi</taxon>
        <taxon>Actinopterygii</taxon>
        <taxon>Neopterygii</taxon>
        <taxon>Teleostei</taxon>
        <taxon>Protacanthopterygii</taxon>
        <taxon>Salmoniformes</taxon>
        <taxon>Salmonidae</taxon>
        <taxon>Salmoninae</taxon>
        <taxon>Salmo</taxon>
    </lineage>
</organism>
<protein>
    <submittedName>
        <fullName evidence="1">Uncharacterized protein</fullName>
    </submittedName>
</protein>
<accession>A0A674DXR4</accession>
<reference evidence="1" key="1">
    <citation type="submission" date="2025-08" db="UniProtKB">
        <authorList>
            <consortium name="Ensembl"/>
        </authorList>
    </citation>
    <scope>IDENTIFICATION</scope>
</reference>
<proteinExistence type="predicted"/>
<sequence>RLDKTFLHTVNCTSARNLRKRAELLYVIGHGGVTITLLKKIKTNPASESKSDAEPRPFTAREKELQELRQFDQDWRCGDCTGTLQQPSHAQHGLNPPQEIRYMLFSTDTDYTLVL</sequence>
<evidence type="ECO:0000313" key="2">
    <source>
        <dbReference type="Proteomes" id="UP000472277"/>
    </source>
</evidence>
<evidence type="ECO:0000313" key="1">
    <source>
        <dbReference type="Ensembl" id="ENSSTUP00000100857.1"/>
    </source>
</evidence>